<evidence type="ECO:0000256" key="3">
    <source>
        <dbReference type="ARBA" id="ARBA00022729"/>
    </source>
</evidence>
<dbReference type="EMBL" id="CAWUPB010000994">
    <property type="protein sequence ID" value="CAK7336286.1"/>
    <property type="molecule type" value="Genomic_DNA"/>
</dbReference>
<protein>
    <submittedName>
        <fullName evidence="8">Uncharacterized protein</fullName>
    </submittedName>
</protein>
<dbReference type="GO" id="GO:0016020">
    <property type="term" value="C:membrane"/>
    <property type="evidence" value="ECO:0007669"/>
    <property type="project" value="UniProtKB-SubCell"/>
</dbReference>
<evidence type="ECO:0000256" key="2">
    <source>
        <dbReference type="ARBA" id="ARBA00022692"/>
    </source>
</evidence>
<evidence type="ECO:0000256" key="5">
    <source>
        <dbReference type="ARBA" id="ARBA00023136"/>
    </source>
</evidence>
<gene>
    <name evidence="8" type="ORF">DCAF_LOCUS11294</name>
</gene>
<dbReference type="InterPro" id="IPR032675">
    <property type="entry name" value="LRR_dom_sf"/>
</dbReference>
<keyword evidence="7" id="KW-0325">Glycoprotein</keyword>
<evidence type="ECO:0000313" key="8">
    <source>
        <dbReference type="EMBL" id="CAK7336286.1"/>
    </source>
</evidence>
<dbReference type="Proteomes" id="UP001314170">
    <property type="component" value="Unassembled WGS sequence"/>
</dbReference>
<proteinExistence type="predicted"/>
<keyword evidence="3" id="KW-0732">Signal</keyword>
<comment type="caution">
    <text evidence="8">The sequence shown here is derived from an EMBL/GenBank/DDBJ whole genome shotgun (WGS) entry which is preliminary data.</text>
</comment>
<evidence type="ECO:0000256" key="1">
    <source>
        <dbReference type="ARBA" id="ARBA00004479"/>
    </source>
</evidence>
<keyword evidence="9" id="KW-1185">Reference proteome</keyword>
<dbReference type="PANTHER" id="PTHR48063">
    <property type="entry name" value="LRR RECEPTOR-LIKE KINASE"/>
    <property type="match status" value="1"/>
</dbReference>
<accession>A0AAV1RHR4</accession>
<keyword evidence="4" id="KW-1133">Transmembrane helix</keyword>
<dbReference type="PANTHER" id="PTHR48063:SF98">
    <property type="entry name" value="LRR RECEPTOR-LIKE SERINE_THREONINE-PROTEIN KINASE FLS2"/>
    <property type="match status" value="1"/>
</dbReference>
<evidence type="ECO:0000256" key="6">
    <source>
        <dbReference type="ARBA" id="ARBA00023170"/>
    </source>
</evidence>
<reference evidence="8 9" key="1">
    <citation type="submission" date="2024-01" db="EMBL/GenBank/DDBJ databases">
        <authorList>
            <person name="Waweru B."/>
        </authorList>
    </citation>
    <scope>NUCLEOTIDE SEQUENCE [LARGE SCALE GENOMIC DNA]</scope>
</reference>
<evidence type="ECO:0000313" key="9">
    <source>
        <dbReference type="Proteomes" id="UP001314170"/>
    </source>
</evidence>
<evidence type="ECO:0000256" key="4">
    <source>
        <dbReference type="ARBA" id="ARBA00022989"/>
    </source>
</evidence>
<evidence type="ECO:0000256" key="7">
    <source>
        <dbReference type="ARBA" id="ARBA00023180"/>
    </source>
</evidence>
<dbReference type="InterPro" id="IPR046956">
    <property type="entry name" value="RLP23-like"/>
</dbReference>
<comment type="subcellular location">
    <subcellularLocation>
        <location evidence="1">Membrane</location>
        <topology evidence="1">Single-pass type I membrane protein</topology>
    </subcellularLocation>
</comment>
<keyword evidence="2" id="KW-0812">Transmembrane</keyword>
<keyword evidence="5" id="KW-0472">Membrane</keyword>
<name>A0AAV1RHR4_9ROSI</name>
<sequence>MISPILQTDLHLGLVMGIARGWHGIVCHNITGHVIELNPRSFSFQEYYDAFHDRDYGRHLLSGKINPSLLNLKRLVRLDLSNNDFGGTHIPKFLGSPGSLKYLNLSRARIWRAFDWLELINNALPSLVRLHLSYVNFLRFLHLSMSTFRNLIRLGIDSILRYPTRLYGFSRLELLNLGFNNLQGEVSSAIENMTSLIGLHLSSNDELEFNRGILASFKNLCNLKVLSFSSLKLKQDIAEVFEIR</sequence>
<dbReference type="Gene3D" id="3.80.10.10">
    <property type="entry name" value="Ribonuclease Inhibitor"/>
    <property type="match status" value="2"/>
</dbReference>
<keyword evidence="6" id="KW-0675">Receptor</keyword>
<organism evidence="8 9">
    <name type="scientific">Dovyalis caffra</name>
    <dbReference type="NCBI Taxonomy" id="77055"/>
    <lineage>
        <taxon>Eukaryota</taxon>
        <taxon>Viridiplantae</taxon>
        <taxon>Streptophyta</taxon>
        <taxon>Embryophyta</taxon>
        <taxon>Tracheophyta</taxon>
        <taxon>Spermatophyta</taxon>
        <taxon>Magnoliopsida</taxon>
        <taxon>eudicotyledons</taxon>
        <taxon>Gunneridae</taxon>
        <taxon>Pentapetalae</taxon>
        <taxon>rosids</taxon>
        <taxon>fabids</taxon>
        <taxon>Malpighiales</taxon>
        <taxon>Salicaceae</taxon>
        <taxon>Flacourtieae</taxon>
        <taxon>Dovyalis</taxon>
    </lineage>
</organism>
<dbReference type="AlphaFoldDB" id="A0AAV1RHR4"/>
<dbReference type="SUPFAM" id="SSF52047">
    <property type="entry name" value="RNI-like"/>
    <property type="match status" value="1"/>
</dbReference>